<evidence type="ECO:0000313" key="3">
    <source>
        <dbReference type="Proteomes" id="UP001470230"/>
    </source>
</evidence>
<reference evidence="2 3" key="1">
    <citation type="submission" date="2024-04" db="EMBL/GenBank/DDBJ databases">
        <title>Tritrichomonas musculus Genome.</title>
        <authorList>
            <person name="Alves-Ferreira E."/>
            <person name="Grigg M."/>
            <person name="Lorenzi H."/>
            <person name="Galac M."/>
        </authorList>
    </citation>
    <scope>NUCLEOTIDE SEQUENCE [LARGE SCALE GENOMIC DNA]</scope>
    <source>
        <strain evidence="2 3">EAF2021</strain>
    </source>
</reference>
<comment type="caution">
    <text evidence="2">The sequence shown here is derived from an EMBL/GenBank/DDBJ whole genome shotgun (WGS) entry which is preliminary data.</text>
</comment>
<feature type="region of interest" description="Disordered" evidence="1">
    <location>
        <begin position="525"/>
        <end position="598"/>
    </location>
</feature>
<protein>
    <submittedName>
        <fullName evidence="2">Uncharacterized protein</fullName>
    </submittedName>
</protein>
<evidence type="ECO:0000313" key="2">
    <source>
        <dbReference type="EMBL" id="KAK8875340.1"/>
    </source>
</evidence>
<feature type="compositionally biased region" description="Low complexity" evidence="1">
    <location>
        <begin position="533"/>
        <end position="552"/>
    </location>
</feature>
<proteinExistence type="predicted"/>
<name>A0ABR2JCG3_9EUKA</name>
<dbReference type="InterPro" id="IPR016024">
    <property type="entry name" value="ARM-type_fold"/>
</dbReference>
<keyword evidence="3" id="KW-1185">Reference proteome</keyword>
<dbReference type="SUPFAM" id="SSF48371">
    <property type="entry name" value="ARM repeat"/>
    <property type="match status" value="1"/>
</dbReference>
<dbReference type="EMBL" id="JAPFFF010000012">
    <property type="protein sequence ID" value="KAK8875340.1"/>
    <property type="molecule type" value="Genomic_DNA"/>
</dbReference>
<dbReference type="Proteomes" id="UP001470230">
    <property type="component" value="Unassembled WGS sequence"/>
</dbReference>
<sequence length="598" mass="68214">MELDIQALRKGTGNEFMNQIQNVPKNLNEQNLREFYETCLYLLQRDDLSRLTHSYVLQALISAISESQVNLEAFIEYDIPSRLPYKKFALQEKYLDVIYLLATYAPHGINRHVACMFGHLIGRFTRKCLTILSIFAERFQIVLDPWPMADLLFKYHDYFCQDEGCVNDYLSVIVYLNTNFPDFREARLKHSWQAISEVIKKLDEKYLHQLEEYNNKVRNAGSSPRSKSKLPPPPKQNISILTNCYFALCQLYEASPIVTSYLDFPLIAKRHLTETPELQYPIISLLMRIPPNGCVPEVIKSLISLLRDENNKAAGVALASLAKNRTCASYMARDLYWLQGATNATTLNLNYKILSNILEKVQYRRYVANSCDQLVPFLNQLVDNSEDHQTGLLAASAIVRSLPIDVRVIFTLSRGGFLSKYYEESLSSSNNDVIQSTLGMTANLAQKGDAVEFNEDLCSFVDQSVRNESAPYNEEAKRAATYLAQHPRCSKEFKSLGLNEYFEENRNSDKYANEFLSNYIKSVGRPITEPLTPGRSPRSPSRSPFSSPLSSPKTNTTPKQNYANSYDDEEPIQRKSSSGNIPFPLQKPPTPNSRRPRE</sequence>
<accession>A0ABR2JCG3</accession>
<gene>
    <name evidence="2" type="ORF">M9Y10_005505</name>
</gene>
<feature type="compositionally biased region" description="Polar residues" evidence="1">
    <location>
        <begin position="553"/>
        <end position="564"/>
    </location>
</feature>
<organism evidence="2 3">
    <name type="scientific">Tritrichomonas musculus</name>
    <dbReference type="NCBI Taxonomy" id="1915356"/>
    <lineage>
        <taxon>Eukaryota</taxon>
        <taxon>Metamonada</taxon>
        <taxon>Parabasalia</taxon>
        <taxon>Tritrichomonadida</taxon>
        <taxon>Tritrichomonadidae</taxon>
        <taxon>Tritrichomonas</taxon>
    </lineage>
</organism>
<evidence type="ECO:0000256" key="1">
    <source>
        <dbReference type="SAM" id="MobiDB-lite"/>
    </source>
</evidence>